<keyword evidence="2" id="KW-1185">Reference proteome</keyword>
<proteinExistence type="predicted"/>
<evidence type="ECO:0000313" key="1">
    <source>
        <dbReference type="EMBL" id="CDW81943.1"/>
    </source>
</evidence>
<dbReference type="AlphaFoldDB" id="A0A078AM82"/>
<dbReference type="Proteomes" id="UP000039865">
    <property type="component" value="Unassembled WGS sequence"/>
</dbReference>
<reference evidence="1 2" key="1">
    <citation type="submission" date="2014-06" db="EMBL/GenBank/DDBJ databases">
        <authorList>
            <person name="Swart Estienne"/>
        </authorList>
    </citation>
    <scope>NUCLEOTIDE SEQUENCE [LARGE SCALE GENOMIC DNA]</scope>
    <source>
        <strain evidence="1 2">130c</strain>
    </source>
</reference>
<protein>
    <submittedName>
        <fullName evidence="1">Uncharacterized protein</fullName>
    </submittedName>
</protein>
<evidence type="ECO:0000313" key="2">
    <source>
        <dbReference type="Proteomes" id="UP000039865"/>
    </source>
</evidence>
<dbReference type="EMBL" id="CCKQ01010433">
    <property type="protein sequence ID" value="CDW81943.1"/>
    <property type="molecule type" value="Genomic_DNA"/>
</dbReference>
<organism evidence="1 2">
    <name type="scientific">Stylonychia lemnae</name>
    <name type="common">Ciliate</name>
    <dbReference type="NCBI Taxonomy" id="5949"/>
    <lineage>
        <taxon>Eukaryota</taxon>
        <taxon>Sar</taxon>
        <taxon>Alveolata</taxon>
        <taxon>Ciliophora</taxon>
        <taxon>Intramacronucleata</taxon>
        <taxon>Spirotrichea</taxon>
        <taxon>Stichotrichia</taxon>
        <taxon>Sporadotrichida</taxon>
        <taxon>Oxytrichidae</taxon>
        <taxon>Stylonychinae</taxon>
        <taxon>Stylonychia</taxon>
    </lineage>
</organism>
<name>A0A078AM82_STYLE</name>
<dbReference type="InParanoid" id="A0A078AM82"/>
<sequence length="164" mass="19523">MTMEEHANIKLPKSDRKYLLQLKDQDYLKLYQMKNPMHDQDREKVNLHALDLRNLGQIPEETYQDYYNRFESDIFKGSQNKLKLKEEKMRLNLLNISTRMDQIQKQKIVQGSGMKRIFSDDGNTIQMNRTQELIPKADLQDLRVKQKYSLYKLALKGAKQVEDN</sequence>
<gene>
    <name evidence="1" type="primary">Contig16052.g17102</name>
    <name evidence="1" type="ORF">STYLEM_10967</name>
</gene>
<accession>A0A078AM82</accession>